<comment type="similarity">
    <text evidence="2 8">Belongs to the V-ATPase proteolipid subunit family.</text>
</comment>
<gene>
    <name evidence="11" type="ORF">AVDCRST_MAG86-1041</name>
</gene>
<dbReference type="GO" id="GO:0046961">
    <property type="term" value="F:proton-transporting ATPase activity, rotational mechanism"/>
    <property type="evidence" value="ECO:0007669"/>
    <property type="project" value="InterPro"/>
</dbReference>
<keyword evidence="3 8" id="KW-0813">Transport</keyword>
<keyword evidence="5 8" id="KW-1133">Transmembrane helix</keyword>
<sequence>MKKVFGLVALLALVSLGFGQEAAEAVAGAGSTLGDGLIAIGAALAIGLAAIGVGIAQASIGSAGAGTLAERPQAFGQILIYLVIPETLIIFGFVIAFFLNGQIG</sequence>
<reference evidence="11" key="1">
    <citation type="submission" date="2020-02" db="EMBL/GenBank/DDBJ databases">
        <authorList>
            <person name="Meier V. D."/>
        </authorList>
    </citation>
    <scope>NUCLEOTIDE SEQUENCE</scope>
    <source>
        <strain evidence="11">AVDCRST_MAG86</strain>
    </source>
</reference>
<evidence type="ECO:0000256" key="1">
    <source>
        <dbReference type="ARBA" id="ARBA00004141"/>
    </source>
</evidence>
<evidence type="ECO:0000313" key="11">
    <source>
        <dbReference type="EMBL" id="CAA9565747.1"/>
    </source>
</evidence>
<evidence type="ECO:0000259" key="10">
    <source>
        <dbReference type="Pfam" id="PF00137"/>
    </source>
</evidence>
<dbReference type="InterPro" id="IPR002379">
    <property type="entry name" value="ATPase_proteolipid_c-like_dom"/>
</dbReference>
<feature type="transmembrane region" description="Helical" evidence="8">
    <location>
        <begin position="37"/>
        <end position="58"/>
    </location>
</feature>
<dbReference type="EC" id="3.6.3.14" evidence="11"/>
<evidence type="ECO:0000256" key="2">
    <source>
        <dbReference type="ARBA" id="ARBA00007296"/>
    </source>
</evidence>
<keyword evidence="11" id="KW-0378">Hydrolase</keyword>
<dbReference type="PRINTS" id="PR00122">
    <property type="entry name" value="VACATPASE"/>
</dbReference>
<organism evidence="11">
    <name type="scientific">uncultured Truepera sp</name>
    <dbReference type="NCBI Taxonomy" id="543023"/>
    <lineage>
        <taxon>Bacteria</taxon>
        <taxon>Thermotogati</taxon>
        <taxon>Deinococcota</taxon>
        <taxon>Deinococci</taxon>
        <taxon>Trueperales</taxon>
        <taxon>Trueperaceae</taxon>
        <taxon>Truepera</taxon>
        <taxon>environmental samples</taxon>
    </lineage>
</organism>
<evidence type="ECO:0000256" key="8">
    <source>
        <dbReference type="RuleBase" id="RU363060"/>
    </source>
</evidence>
<dbReference type="CDD" id="cd18181">
    <property type="entry name" value="ATP-synt_Vo_Ao_c_TtATPase_like"/>
    <property type="match status" value="1"/>
</dbReference>
<feature type="transmembrane region" description="Helical" evidence="8">
    <location>
        <begin position="78"/>
        <end position="99"/>
    </location>
</feature>
<dbReference type="InterPro" id="IPR035921">
    <property type="entry name" value="F/V-ATP_Csub_sf"/>
</dbReference>
<evidence type="ECO:0000256" key="4">
    <source>
        <dbReference type="ARBA" id="ARBA00022692"/>
    </source>
</evidence>
<comment type="caution">
    <text evidence="8">Lacks conserved residue(s) required for the propagation of feature annotation.</text>
</comment>
<comment type="subcellular location">
    <subcellularLocation>
        <location evidence="1">Membrane</location>
        <topology evidence="1">Multi-pass membrane protein</topology>
    </subcellularLocation>
</comment>
<evidence type="ECO:0000256" key="3">
    <source>
        <dbReference type="ARBA" id="ARBA00022448"/>
    </source>
</evidence>
<dbReference type="Pfam" id="PF00137">
    <property type="entry name" value="ATP-synt_C"/>
    <property type="match status" value="1"/>
</dbReference>
<keyword evidence="7 8" id="KW-0472">Membrane</keyword>
<dbReference type="Gene3D" id="1.20.120.610">
    <property type="entry name" value="lithium bound rotor ring of v- atpase"/>
    <property type="match status" value="1"/>
</dbReference>
<protein>
    <submittedName>
        <fullName evidence="11">V-type ATP synthase subunit K</fullName>
        <ecNumber evidence="11">3.6.3.14</ecNumber>
    </submittedName>
</protein>
<proteinExistence type="inferred from homology"/>
<evidence type="ECO:0000256" key="9">
    <source>
        <dbReference type="SAM" id="SignalP"/>
    </source>
</evidence>
<feature type="signal peptide" evidence="9">
    <location>
        <begin position="1"/>
        <end position="22"/>
    </location>
</feature>
<keyword evidence="9" id="KW-0732">Signal</keyword>
<keyword evidence="6 8" id="KW-0406">Ion transport</keyword>
<evidence type="ECO:0000256" key="5">
    <source>
        <dbReference type="ARBA" id="ARBA00022989"/>
    </source>
</evidence>
<dbReference type="EMBL" id="CADCWP010000074">
    <property type="protein sequence ID" value="CAA9565747.1"/>
    <property type="molecule type" value="Genomic_DNA"/>
</dbReference>
<dbReference type="GO" id="GO:0016787">
    <property type="term" value="F:hydrolase activity"/>
    <property type="evidence" value="ECO:0007669"/>
    <property type="project" value="UniProtKB-KW"/>
</dbReference>
<feature type="chain" id="PRO_5026773401" evidence="9">
    <location>
        <begin position="23"/>
        <end position="104"/>
    </location>
</feature>
<dbReference type="InterPro" id="IPR000245">
    <property type="entry name" value="ATPase_proteolipid_csu"/>
</dbReference>
<name>A0A6J4V6B4_9DEIN</name>
<dbReference type="SUPFAM" id="SSF81333">
    <property type="entry name" value="F1F0 ATP synthase subunit C"/>
    <property type="match status" value="1"/>
</dbReference>
<keyword evidence="4 8" id="KW-0812">Transmembrane</keyword>
<accession>A0A6J4V6B4</accession>
<dbReference type="AlphaFoldDB" id="A0A6J4V6B4"/>
<evidence type="ECO:0000256" key="6">
    <source>
        <dbReference type="ARBA" id="ARBA00023065"/>
    </source>
</evidence>
<dbReference type="GO" id="GO:0033179">
    <property type="term" value="C:proton-transporting V-type ATPase, V0 domain"/>
    <property type="evidence" value="ECO:0007669"/>
    <property type="project" value="InterPro"/>
</dbReference>
<feature type="domain" description="V-ATPase proteolipid subunit C-like" evidence="10">
    <location>
        <begin position="40"/>
        <end position="99"/>
    </location>
</feature>
<evidence type="ECO:0000256" key="7">
    <source>
        <dbReference type="ARBA" id="ARBA00023136"/>
    </source>
</evidence>